<dbReference type="Proteomes" id="UP001231915">
    <property type="component" value="Unassembled WGS sequence"/>
</dbReference>
<protein>
    <submittedName>
        <fullName evidence="1">Uncharacterized protein</fullName>
    </submittedName>
</protein>
<keyword evidence="2" id="KW-1185">Reference proteome</keyword>
<name>A0ABT7ESK9_9GAMM</name>
<reference evidence="1 2" key="1">
    <citation type="submission" date="2023-05" db="EMBL/GenBank/DDBJ databases">
        <title>Pseudoalteromonas ardens sp. nov., Pseudoalteromonas obscura sp. nov., and Pseudoalteromonas umbrosa sp. nov., isolated from the coral Montipora capitata.</title>
        <authorList>
            <person name="Thomas E.M."/>
            <person name="Smith E.M."/>
            <person name="Papke E."/>
            <person name="Shlafstein M.D."/>
            <person name="Oline D.K."/>
            <person name="Videau P."/>
            <person name="Saw J.H."/>
            <person name="Strangman W.K."/>
            <person name="Ushijima B."/>
        </authorList>
    </citation>
    <scope>NUCLEOTIDE SEQUENCE [LARGE SCALE GENOMIC DNA]</scope>
    <source>
        <strain evidence="1 2">P94</strain>
    </source>
</reference>
<accession>A0ABT7ESK9</accession>
<organism evidence="1 2">
    <name type="scientific">Pseudoalteromonas obscura</name>
    <dbReference type="NCBI Taxonomy" id="3048491"/>
    <lineage>
        <taxon>Bacteria</taxon>
        <taxon>Pseudomonadati</taxon>
        <taxon>Pseudomonadota</taxon>
        <taxon>Gammaproteobacteria</taxon>
        <taxon>Alteromonadales</taxon>
        <taxon>Pseudoalteromonadaceae</taxon>
        <taxon>Pseudoalteromonas</taxon>
    </lineage>
</organism>
<evidence type="ECO:0000313" key="1">
    <source>
        <dbReference type="EMBL" id="MDK2598043.1"/>
    </source>
</evidence>
<dbReference type="EMBL" id="JASJUT010000013">
    <property type="protein sequence ID" value="MDK2598043.1"/>
    <property type="molecule type" value="Genomic_DNA"/>
</dbReference>
<sequence length="55" mass="5735">MKVKLVKKELKTLSDNDVKMDKTMFVAGGTGGPPGIPGITGTPRCAKITPGSQMC</sequence>
<dbReference type="RefSeq" id="WP_284138610.1">
    <property type="nucleotide sequence ID" value="NZ_JASJUT010000013.1"/>
</dbReference>
<comment type="caution">
    <text evidence="1">The sequence shown here is derived from an EMBL/GenBank/DDBJ whole genome shotgun (WGS) entry which is preliminary data.</text>
</comment>
<evidence type="ECO:0000313" key="2">
    <source>
        <dbReference type="Proteomes" id="UP001231915"/>
    </source>
</evidence>
<gene>
    <name evidence="1" type="ORF">QNM18_23580</name>
</gene>
<proteinExistence type="predicted"/>